<comment type="function">
    <text evidence="1 12">The M ring may be actively involved in energy transduction.</text>
</comment>
<keyword evidence="8 14" id="KW-1133">Transmembrane helix</keyword>
<keyword evidence="10 12" id="KW-0975">Bacterial flagellum</keyword>
<feature type="transmembrane region" description="Helical" evidence="14">
    <location>
        <begin position="45"/>
        <end position="64"/>
    </location>
</feature>
<protein>
    <recommendedName>
        <fullName evidence="5 12">Flagellar M-ring protein</fullName>
    </recommendedName>
</protein>
<dbReference type="Pfam" id="PF01514">
    <property type="entry name" value="YscJ_FliF"/>
    <property type="match status" value="1"/>
</dbReference>
<evidence type="ECO:0000256" key="6">
    <source>
        <dbReference type="ARBA" id="ARBA00022475"/>
    </source>
</evidence>
<dbReference type="InterPro" id="IPR000067">
    <property type="entry name" value="FlgMring_FliF"/>
</dbReference>
<feature type="region of interest" description="Disordered" evidence="13">
    <location>
        <begin position="1"/>
        <end position="29"/>
    </location>
</feature>
<evidence type="ECO:0000256" key="4">
    <source>
        <dbReference type="ARBA" id="ARBA00007971"/>
    </source>
</evidence>
<dbReference type="Gene3D" id="3.30.300.30">
    <property type="match status" value="1"/>
</dbReference>
<evidence type="ECO:0000259" key="15">
    <source>
        <dbReference type="Pfam" id="PF01514"/>
    </source>
</evidence>
<evidence type="ECO:0000256" key="2">
    <source>
        <dbReference type="ARBA" id="ARBA00004117"/>
    </source>
</evidence>
<evidence type="ECO:0000256" key="9">
    <source>
        <dbReference type="ARBA" id="ARBA00023136"/>
    </source>
</evidence>
<gene>
    <name evidence="17" type="primary">fliF</name>
    <name evidence="17" type="ORF">VCB98_00300</name>
</gene>
<dbReference type="EMBL" id="JAYGII010000001">
    <property type="protein sequence ID" value="MEA5444257.1"/>
    <property type="molecule type" value="Genomic_DNA"/>
</dbReference>
<feature type="region of interest" description="Disordered" evidence="13">
    <location>
        <begin position="298"/>
        <end position="338"/>
    </location>
</feature>
<evidence type="ECO:0000259" key="16">
    <source>
        <dbReference type="Pfam" id="PF08345"/>
    </source>
</evidence>
<evidence type="ECO:0000256" key="7">
    <source>
        <dbReference type="ARBA" id="ARBA00022692"/>
    </source>
</evidence>
<comment type="caution">
    <text evidence="17">The sequence shown here is derived from an EMBL/GenBank/DDBJ whole genome shotgun (WGS) entry which is preliminary data.</text>
</comment>
<evidence type="ECO:0000256" key="13">
    <source>
        <dbReference type="SAM" id="MobiDB-lite"/>
    </source>
</evidence>
<dbReference type="GO" id="GO:0005886">
    <property type="term" value="C:plasma membrane"/>
    <property type="evidence" value="ECO:0007669"/>
    <property type="project" value="UniProtKB-SubCell"/>
</dbReference>
<evidence type="ECO:0000256" key="14">
    <source>
        <dbReference type="SAM" id="Phobius"/>
    </source>
</evidence>
<dbReference type="RefSeq" id="WP_346049275.1">
    <property type="nucleotide sequence ID" value="NZ_JAYGII010000001.1"/>
</dbReference>
<feature type="compositionally biased region" description="Basic and acidic residues" evidence="13">
    <location>
        <begin position="17"/>
        <end position="27"/>
    </location>
</feature>
<feature type="domain" description="Flagellar M-ring C-terminal" evidence="16">
    <location>
        <begin position="274"/>
        <end position="441"/>
    </location>
</feature>
<comment type="subunit">
    <text evidence="11">The basal body constitutes a major portion of the flagellar organelle and consists of four rings (L,P,S, and M) mounted on a central rod. The M ring is integral to the inner membrane of the cell and may be connected to the flagellar rod via the S ring. The S (supramembrane ring) lies just distal to the M ring. The L and P rings lie in the outer membrane and the periplasmic space, respectively.</text>
</comment>
<reference evidence="17 18" key="1">
    <citation type="submission" date="2023-12" db="EMBL/GenBank/DDBJ databases">
        <title>Whole-genome sequencing of halo(alkali)philic microorganisms from hypersaline lakes.</title>
        <authorList>
            <person name="Sorokin D.Y."/>
            <person name="Merkel A.Y."/>
            <person name="Messina E."/>
            <person name="Yakimov M."/>
        </authorList>
    </citation>
    <scope>NUCLEOTIDE SEQUENCE [LARGE SCALE GENOMIC DNA]</scope>
    <source>
        <strain evidence="17 18">AB-CW1</strain>
    </source>
</reference>
<keyword evidence="18" id="KW-1185">Reference proteome</keyword>
<evidence type="ECO:0000313" key="17">
    <source>
        <dbReference type="EMBL" id="MEA5444257.1"/>
    </source>
</evidence>
<dbReference type="InterPro" id="IPR006182">
    <property type="entry name" value="FliF_N_dom"/>
</dbReference>
<feature type="region of interest" description="Disordered" evidence="13">
    <location>
        <begin position="491"/>
        <end position="534"/>
    </location>
</feature>
<evidence type="ECO:0000256" key="3">
    <source>
        <dbReference type="ARBA" id="ARBA00004651"/>
    </source>
</evidence>
<evidence type="ECO:0000256" key="8">
    <source>
        <dbReference type="ARBA" id="ARBA00022989"/>
    </source>
</evidence>
<comment type="subcellular location">
    <subcellularLocation>
        <location evidence="2 12">Bacterial flagellum basal body</location>
    </subcellularLocation>
    <subcellularLocation>
        <location evidence="3">Cell membrane</location>
        <topology evidence="3">Multi-pass membrane protein</topology>
    </subcellularLocation>
</comment>
<dbReference type="InterPro" id="IPR043427">
    <property type="entry name" value="YscJ/FliF"/>
</dbReference>
<sequence length="563" mass="61863">MAAQAPEGASNLPAEQAPREERREESRSTALQIQNMLNSDAGRQMGMVIGLAAAVAIAVVVFLWSQSPGHRTLYGDLDQQDASQVVQSLEEAGIPYRLNRTTGAVEVPEGELHRARLHLAAEGLPRGAGTGFEMMDEETGFGVSQFMERARYHSALQTELARTINSLDAVRSARVHLAIPEDTVFVRNRRQPSASVFINLYRGRSLSESQVSSIVHMVSSSITDMPAEQVTVVDQRGRLLSDQGRDQLGADTREQFDHARRLERAYVERIEDILTPILGPNRVRAQVAADLDFTRFEESRETFDPDTTAVRSEQESEDPQPGARGRGVPGALTNQPPGLIDEEDLEVEAEQAGIPTPVARRIIRNYEVDRSVSHSVQALGTIQRLSVAVVVDEREAVDDAGEPVKEPLSEEELARIENLVREAVGFTEARGDTVSVVNQAFIEQEVDEPETLSFWDRSWFRDLMRQLVGALLVLVVIFGVLRPGIRSLAAGRGQQRQPVPAGPGPESPAQAPAARQGAMESGAETPFQLSKPEDYDAKVKAAKGLVEEDPKRVAQVVRNWVKE</sequence>
<dbReference type="PRINTS" id="PR01009">
    <property type="entry name" value="FLGMRINGFLIF"/>
</dbReference>
<dbReference type="NCBIfam" id="TIGR00206">
    <property type="entry name" value="fliF"/>
    <property type="match status" value="1"/>
</dbReference>
<keyword evidence="17" id="KW-0966">Cell projection</keyword>
<feature type="domain" description="Flagellar M-ring N-terminal" evidence="15">
    <location>
        <begin position="66"/>
        <end position="241"/>
    </location>
</feature>
<dbReference type="Proteomes" id="UP001302316">
    <property type="component" value="Unassembled WGS sequence"/>
</dbReference>
<dbReference type="GO" id="GO:0003774">
    <property type="term" value="F:cytoskeletal motor activity"/>
    <property type="evidence" value="ECO:0007669"/>
    <property type="project" value="InterPro"/>
</dbReference>
<keyword evidence="17" id="KW-0282">Flagellum</keyword>
<evidence type="ECO:0000256" key="1">
    <source>
        <dbReference type="ARBA" id="ARBA00003820"/>
    </source>
</evidence>
<keyword evidence="7 14" id="KW-0812">Transmembrane</keyword>
<evidence type="ECO:0000256" key="11">
    <source>
        <dbReference type="ARBA" id="ARBA00025936"/>
    </source>
</evidence>
<dbReference type="GO" id="GO:0071973">
    <property type="term" value="P:bacterial-type flagellum-dependent cell motility"/>
    <property type="evidence" value="ECO:0007669"/>
    <property type="project" value="InterPro"/>
</dbReference>
<comment type="similarity">
    <text evidence="4 12">Belongs to the FliF family.</text>
</comment>
<dbReference type="InterPro" id="IPR045851">
    <property type="entry name" value="AMP-bd_C_sf"/>
</dbReference>
<dbReference type="PIRSF" id="PIRSF004862">
    <property type="entry name" value="FliF"/>
    <property type="match status" value="1"/>
</dbReference>
<name>A0AAP6JD41_9GAMM</name>
<dbReference type="InterPro" id="IPR013556">
    <property type="entry name" value="Flag_M-ring_C"/>
</dbReference>
<evidence type="ECO:0000256" key="12">
    <source>
        <dbReference type="PIRNR" id="PIRNR004862"/>
    </source>
</evidence>
<evidence type="ECO:0000256" key="5">
    <source>
        <dbReference type="ARBA" id="ARBA00017949"/>
    </source>
</evidence>
<dbReference type="Pfam" id="PF08345">
    <property type="entry name" value="YscJ_FliF_C"/>
    <property type="match status" value="1"/>
</dbReference>
<evidence type="ECO:0000313" key="18">
    <source>
        <dbReference type="Proteomes" id="UP001302316"/>
    </source>
</evidence>
<keyword evidence="9 14" id="KW-0472">Membrane</keyword>
<keyword evidence="6" id="KW-1003">Cell membrane</keyword>
<dbReference type="Gene3D" id="3.30.70.1530">
    <property type="entry name" value="Hypothetical protein rpa1041"/>
    <property type="match status" value="1"/>
</dbReference>
<feature type="transmembrane region" description="Helical" evidence="14">
    <location>
        <begin position="467"/>
        <end position="485"/>
    </location>
</feature>
<organism evidence="17 18">
    <name type="scientific">Natronospira elongata</name>
    <dbReference type="NCBI Taxonomy" id="3110268"/>
    <lineage>
        <taxon>Bacteria</taxon>
        <taxon>Pseudomonadati</taxon>
        <taxon>Pseudomonadota</taxon>
        <taxon>Gammaproteobacteria</taxon>
        <taxon>Natronospirales</taxon>
        <taxon>Natronospiraceae</taxon>
        <taxon>Natronospira</taxon>
    </lineage>
</organism>
<evidence type="ECO:0000256" key="10">
    <source>
        <dbReference type="ARBA" id="ARBA00023143"/>
    </source>
</evidence>
<dbReference type="PANTHER" id="PTHR30046:SF0">
    <property type="entry name" value="FLAGELLAR M-RING PROTEIN"/>
    <property type="match status" value="1"/>
</dbReference>
<keyword evidence="17" id="KW-0969">Cilium</keyword>
<dbReference type="GO" id="GO:0009431">
    <property type="term" value="C:bacterial-type flagellum basal body, MS ring"/>
    <property type="evidence" value="ECO:0007669"/>
    <property type="project" value="InterPro"/>
</dbReference>
<proteinExistence type="inferred from homology"/>
<dbReference type="PANTHER" id="PTHR30046">
    <property type="entry name" value="FLAGELLAR M-RING PROTEIN"/>
    <property type="match status" value="1"/>
</dbReference>
<dbReference type="AlphaFoldDB" id="A0AAP6JD41"/>
<accession>A0AAP6JD41</accession>